<gene>
    <name evidence="1" type="ORF">SVIM_LOCUS380328</name>
</gene>
<accession>A0A6N2MJE6</accession>
<proteinExistence type="predicted"/>
<evidence type="ECO:0000313" key="1">
    <source>
        <dbReference type="EMBL" id="VFU54431.1"/>
    </source>
</evidence>
<sequence length="184" mass="20799">MVTPPTAAPAITPVLVSFERLHTQGLRGFPQSPGLLAKLSLVKILELKELGIRPDKRLLATLKVFKRFRNPICPGMWPVNWLWSSLRTFRKEQFARLDGISPEKLLEERSREVAKTTISEIFCGVDPKSSLLERSIPVMETKREPALETQIRKSDVQDPVFIRMPAFHPQKGTDGSFSNALKLP</sequence>
<protein>
    <submittedName>
        <fullName evidence="1">Uncharacterized protein</fullName>
    </submittedName>
</protein>
<reference evidence="1" key="1">
    <citation type="submission" date="2019-03" db="EMBL/GenBank/DDBJ databases">
        <authorList>
            <person name="Mank J."/>
            <person name="Almeida P."/>
        </authorList>
    </citation>
    <scope>NUCLEOTIDE SEQUENCE</scope>
    <source>
        <strain evidence="1">78183</strain>
    </source>
</reference>
<organism evidence="1">
    <name type="scientific">Salix viminalis</name>
    <name type="common">Common osier</name>
    <name type="synonym">Basket willow</name>
    <dbReference type="NCBI Taxonomy" id="40686"/>
    <lineage>
        <taxon>Eukaryota</taxon>
        <taxon>Viridiplantae</taxon>
        <taxon>Streptophyta</taxon>
        <taxon>Embryophyta</taxon>
        <taxon>Tracheophyta</taxon>
        <taxon>Spermatophyta</taxon>
        <taxon>Magnoliopsida</taxon>
        <taxon>eudicotyledons</taxon>
        <taxon>Gunneridae</taxon>
        <taxon>Pentapetalae</taxon>
        <taxon>rosids</taxon>
        <taxon>fabids</taxon>
        <taxon>Malpighiales</taxon>
        <taxon>Salicaceae</taxon>
        <taxon>Saliceae</taxon>
        <taxon>Salix</taxon>
    </lineage>
</organism>
<dbReference type="EMBL" id="CAADRP010001841">
    <property type="protein sequence ID" value="VFU54431.1"/>
    <property type="molecule type" value="Genomic_DNA"/>
</dbReference>
<dbReference type="AlphaFoldDB" id="A0A6N2MJE6"/>
<name>A0A6N2MJE6_SALVM</name>